<evidence type="ECO:0000313" key="1">
    <source>
        <dbReference type="EMBL" id="CAB0040899.1"/>
    </source>
</evidence>
<dbReference type="AlphaFoldDB" id="A0A6H5IRC5"/>
<sequence>MTEAAQSTVSLEDFDKLRDDMISRVEALFAEQSSHGGAAQRGSSAAEQLPCCRVPCGHRRSLKSEFALFGGARPIRDFAGQLIDTAVDVKVHVTRSLAQSQRLDAGDPLAGLRVNHVDELGVLLVQSQAQMNALEAGLGRVQARDPLHREVIVTLEQVGGYAAHLGAQAVTDEVQLIPAMLARLTFQFGFQQIEETFARWPRTFWRRYN</sequence>
<dbReference type="EMBL" id="CADCXV010001068">
    <property type="protein sequence ID" value="CAB0040899.1"/>
    <property type="molecule type" value="Genomic_DNA"/>
</dbReference>
<protein>
    <submittedName>
        <fullName evidence="1">Uncharacterized protein</fullName>
    </submittedName>
</protein>
<evidence type="ECO:0000313" key="2">
    <source>
        <dbReference type="Proteomes" id="UP000479190"/>
    </source>
</evidence>
<name>A0A6H5IRC5_9HYME</name>
<reference evidence="1 2" key="1">
    <citation type="submission" date="2020-02" db="EMBL/GenBank/DDBJ databases">
        <authorList>
            <person name="Ferguson B K."/>
        </authorList>
    </citation>
    <scope>NUCLEOTIDE SEQUENCE [LARGE SCALE GENOMIC DNA]</scope>
</reference>
<organism evidence="1 2">
    <name type="scientific">Trichogramma brassicae</name>
    <dbReference type="NCBI Taxonomy" id="86971"/>
    <lineage>
        <taxon>Eukaryota</taxon>
        <taxon>Metazoa</taxon>
        <taxon>Ecdysozoa</taxon>
        <taxon>Arthropoda</taxon>
        <taxon>Hexapoda</taxon>
        <taxon>Insecta</taxon>
        <taxon>Pterygota</taxon>
        <taxon>Neoptera</taxon>
        <taxon>Endopterygota</taxon>
        <taxon>Hymenoptera</taxon>
        <taxon>Apocrita</taxon>
        <taxon>Proctotrupomorpha</taxon>
        <taxon>Chalcidoidea</taxon>
        <taxon>Trichogrammatidae</taxon>
        <taxon>Trichogramma</taxon>
    </lineage>
</organism>
<keyword evidence="2" id="KW-1185">Reference proteome</keyword>
<accession>A0A6H5IRC5</accession>
<gene>
    <name evidence="1" type="ORF">TBRA_LOCUS12591</name>
</gene>
<proteinExistence type="predicted"/>
<dbReference type="Proteomes" id="UP000479190">
    <property type="component" value="Unassembled WGS sequence"/>
</dbReference>